<sequence>MTRFPNPDSGFQTPTEQAAYWFALLLDGSETEEDRRAFASWIEKDPRNMTAFNEVERLWSGSSSLHLAANNKVGRRAFLGGTVVAGILATGWGVQRYHPAADFRTATGERRELTLPGGMRALLASGTTMSLVSGQGLAGVELHEGEVWFDHSKGNRDFFVAASGARSWSRGGSFDVARYDDQTTVTVEQGSVAVKLADQARLVSGGQAVTYHDGKMGAVHDVNIANALAWRDGRLVFVGDKLGDVARILERWQSGKIIVIGDHVASRKVTMSVDLDRTRDVLPTLAGALSLKIDQFTDYLTVIRAA</sequence>
<dbReference type="Pfam" id="PF04773">
    <property type="entry name" value="FecR"/>
    <property type="match status" value="1"/>
</dbReference>
<dbReference type="RefSeq" id="WP_206926424.1">
    <property type="nucleotide sequence ID" value="NZ_JAEKJW010000001.1"/>
</dbReference>
<feature type="domain" description="FecR N-terminal" evidence="2">
    <location>
        <begin position="16"/>
        <end position="58"/>
    </location>
</feature>
<accession>A0A8I1M4M5</accession>
<organism evidence="3 4">
    <name type="scientific">Thalassospira povalilytica</name>
    <dbReference type="NCBI Taxonomy" id="732237"/>
    <lineage>
        <taxon>Bacteria</taxon>
        <taxon>Pseudomonadati</taxon>
        <taxon>Pseudomonadota</taxon>
        <taxon>Alphaproteobacteria</taxon>
        <taxon>Rhodospirillales</taxon>
        <taxon>Thalassospiraceae</taxon>
        <taxon>Thalassospira</taxon>
    </lineage>
</organism>
<comment type="caution">
    <text evidence="3">The sequence shown here is derived from an EMBL/GenBank/DDBJ whole genome shotgun (WGS) entry which is preliminary data.</text>
</comment>
<evidence type="ECO:0000313" key="3">
    <source>
        <dbReference type="EMBL" id="MBN8195170.1"/>
    </source>
</evidence>
<dbReference type="PANTHER" id="PTHR30273">
    <property type="entry name" value="PERIPLASMIC SIGNAL SENSOR AND SIGMA FACTOR ACTIVATOR FECR-RELATED"/>
    <property type="match status" value="1"/>
</dbReference>
<dbReference type="Gene3D" id="2.60.120.1440">
    <property type="match status" value="1"/>
</dbReference>
<dbReference type="InterPro" id="IPR032623">
    <property type="entry name" value="FecR_N"/>
</dbReference>
<dbReference type="Pfam" id="PF16220">
    <property type="entry name" value="DUF4880"/>
    <property type="match status" value="1"/>
</dbReference>
<dbReference type="Proteomes" id="UP000664405">
    <property type="component" value="Unassembled WGS sequence"/>
</dbReference>
<dbReference type="EMBL" id="JAEKJW010000001">
    <property type="protein sequence ID" value="MBN8195170.1"/>
    <property type="molecule type" value="Genomic_DNA"/>
</dbReference>
<dbReference type="GO" id="GO:0016989">
    <property type="term" value="F:sigma factor antagonist activity"/>
    <property type="evidence" value="ECO:0007669"/>
    <property type="project" value="TreeGrafter"/>
</dbReference>
<reference evidence="3" key="1">
    <citation type="submission" date="2020-12" db="EMBL/GenBank/DDBJ databases">
        <title>Oil enriched cultivation method for isolating marine PHA-producing bacteria.</title>
        <authorList>
            <person name="Zheng W."/>
            <person name="Yu S."/>
            <person name="Huang Y."/>
        </authorList>
    </citation>
    <scope>NUCLEOTIDE SEQUENCE</scope>
    <source>
        <strain evidence="3">SY-2-3</strain>
    </source>
</reference>
<dbReference type="PANTHER" id="PTHR30273:SF2">
    <property type="entry name" value="PROTEIN FECR"/>
    <property type="match status" value="1"/>
</dbReference>
<dbReference type="InterPro" id="IPR012373">
    <property type="entry name" value="Ferrdict_sens_TM"/>
</dbReference>
<dbReference type="InterPro" id="IPR006860">
    <property type="entry name" value="FecR"/>
</dbReference>
<dbReference type="Gene3D" id="3.55.50.30">
    <property type="match status" value="1"/>
</dbReference>
<evidence type="ECO:0000259" key="2">
    <source>
        <dbReference type="Pfam" id="PF16220"/>
    </source>
</evidence>
<feature type="domain" description="FecR protein" evidence="1">
    <location>
        <begin position="102"/>
        <end position="192"/>
    </location>
</feature>
<proteinExistence type="predicted"/>
<evidence type="ECO:0000313" key="4">
    <source>
        <dbReference type="Proteomes" id="UP000664405"/>
    </source>
</evidence>
<evidence type="ECO:0000259" key="1">
    <source>
        <dbReference type="Pfam" id="PF04773"/>
    </source>
</evidence>
<gene>
    <name evidence="3" type="ORF">JF547_01450</name>
</gene>
<dbReference type="AlphaFoldDB" id="A0A8I1M4M5"/>
<dbReference type="PIRSF" id="PIRSF018266">
    <property type="entry name" value="FecR"/>
    <property type="match status" value="1"/>
</dbReference>
<protein>
    <submittedName>
        <fullName evidence="3">FecR domain-containing protein</fullName>
    </submittedName>
</protein>
<name>A0A8I1M4M5_9PROT</name>